<dbReference type="AlphaFoldDB" id="A0ABC8UCN5"/>
<evidence type="ECO:0000256" key="8">
    <source>
        <dbReference type="SAM" id="Phobius"/>
    </source>
</evidence>
<dbReference type="GO" id="GO:0016020">
    <property type="term" value="C:membrane"/>
    <property type="evidence" value="ECO:0007669"/>
    <property type="project" value="UniProtKB-SubCell"/>
</dbReference>
<evidence type="ECO:0000256" key="3">
    <source>
        <dbReference type="ARBA" id="ARBA00022737"/>
    </source>
</evidence>
<proteinExistence type="predicted"/>
<name>A0ABC8UCN5_9AQUA</name>
<comment type="subcellular location">
    <subcellularLocation>
        <location evidence="1">Membrane</location>
        <topology evidence="1">Multi-pass membrane protein</topology>
    </subcellularLocation>
</comment>
<keyword evidence="6 8" id="KW-0472">Membrane</keyword>
<sequence>MDRRLIEAAQRGDIDYLLCLVKEHPLVLRTVALAGGETPLHLASMAGHLDFAKEIINLRQEFATELNQDGLSPLHIASANGDLEIVRELLRLDHNLCLLKGRERRIPLHYAAIKGRVEVIKELLSAAAESIAAVTARGENSLHLAVKNNKFEVFEVFVEHLKQINVEDIINHKDNQGNTILHLAALTKQYEVFDMVLNEQVVSRGTVEVNSLNNSGLTPLDVLLLEEGDREIEEILRQATARRSEDLRSLAQAVVSQNWVVTPHNSSNQQSRTEQAQSPARQLIDYFKYDKIKESPSKTRNTLLVIVILIATATYQAVLSPPGGVWQDDNNGTTPHTAGKSVMASHNSVAYCLFLVSNSMGFFMSLHMLYFLTAGFPMQLELKVSLLALTVTYDTSMTAMTPNTGMSFLFTILSVVMPILIPLVTIVVRNHLKKPRVGLQCTRQESV</sequence>
<evidence type="ECO:0000259" key="9">
    <source>
        <dbReference type="Pfam" id="PF13962"/>
    </source>
</evidence>
<keyword evidence="2 8" id="KW-0812">Transmembrane</keyword>
<dbReference type="PANTHER" id="PTHR24186:SF56">
    <property type="entry name" value="PGG DOMAIN-CONTAINING PROTEIN"/>
    <property type="match status" value="1"/>
</dbReference>
<dbReference type="PROSITE" id="PS50088">
    <property type="entry name" value="ANK_REPEAT"/>
    <property type="match status" value="4"/>
</dbReference>
<feature type="repeat" description="ANK" evidence="7">
    <location>
        <begin position="137"/>
        <end position="169"/>
    </location>
</feature>
<keyword evidence="4 8" id="KW-1133">Transmembrane helix</keyword>
<gene>
    <name evidence="10" type="ORF">ILEXP_LOCUS49375</name>
</gene>
<reference evidence="10 11" key="1">
    <citation type="submission" date="2024-02" db="EMBL/GenBank/DDBJ databases">
        <authorList>
            <person name="Vignale AGUSTIN F."/>
            <person name="Sosa J E."/>
            <person name="Modenutti C."/>
        </authorList>
    </citation>
    <scope>NUCLEOTIDE SEQUENCE [LARGE SCALE GENOMIC DNA]</scope>
</reference>
<feature type="domain" description="PGG" evidence="9">
    <location>
        <begin position="297"/>
        <end position="399"/>
    </location>
</feature>
<evidence type="ECO:0000256" key="2">
    <source>
        <dbReference type="ARBA" id="ARBA00022692"/>
    </source>
</evidence>
<evidence type="ECO:0000256" key="5">
    <source>
        <dbReference type="ARBA" id="ARBA00023043"/>
    </source>
</evidence>
<dbReference type="InterPro" id="IPR036770">
    <property type="entry name" value="Ankyrin_rpt-contain_sf"/>
</dbReference>
<feature type="repeat" description="ANK" evidence="7">
    <location>
        <begin position="103"/>
        <end position="129"/>
    </location>
</feature>
<evidence type="ECO:0000256" key="1">
    <source>
        <dbReference type="ARBA" id="ARBA00004141"/>
    </source>
</evidence>
<dbReference type="PANTHER" id="PTHR24186">
    <property type="entry name" value="PROTEIN PHOSPHATASE 1 REGULATORY SUBUNIT"/>
    <property type="match status" value="1"/>
</dbReference>
<dbReference type="SMART" id="SM00248">
    <property type="entry name" value="ANK"/>
    <property type="match status" value="5"/>
</dbReference>
<keyword evidence="11" id="KW-1185">Reference proteome</keyword>
<feature type="transmembrane region" description="Helical" evidence="8">
    <location>
        <begin position="408"/>
        <end position="428"/>
    </location>
</feature>
<evidence type="ECO:0000313" key="10">
    <source>
        <dbReference type="EMBL" id="CAK9179437.1"/>
    </source>
</evidence>
<dbReference type="InterPro" id="IPR002110">
    <property type="entry name" value="Ankyrin_rpt"/>
</dbReference>
<dbReference type="Pfam" id="PF13962">
    <property type="entry name" value="PGG"/>
    <property type="match status" value="1"/>
</dbReference>
<accession>A0ABC8UCN5</accession>
<organism evidence="10 11">
    <name type="scientific">Ilex paraguariensis</name>
    <name type="common">yerba mate</name>
    <dbReference type="NCBI Taxonomy" id="185542"/>
    <lineage>
        <taxon>Eukaryota</taxon>
        <taxon>Viridiplantae</taxon>
        <taxon>Streptophyta</taxon>
        <taxon>Embryophyta</taxon>
        <taxon>Tracheophyta</taxon>
        <taxon>Spermatophyta</taxon>
        <taxon>Magnoliopsida</taxon>
        <taxon>eudicotyledons</taxon>
        <taxon>Gunneridae</taxon>
        <taxon>Pentapetalae</taxon>
        <taxon>asterids</taxon>
        <taxon>campanulids</taxon>
        <taxon>Aquifoliales</taxon>
        <taxon>Aquifoliaceae</taxon>
        <taxon>Ilex</taxon>
    </lineage>
</organism>
<evidence type="ECO:0000256" key="4">
    <source>
        <dbReference type="ARBA" id="ARBA00022989"/>
    </source>
</evidence>
<evidence type="ECO:0000256" key="6">
    <source>
        <dbReference type="ARBA" id="ARBA00023136"/>
    </source>
</evidence>
<feature type="transmembrane region" description="Helical" evidence="8">
    <location>
        <begin position="348"/>
        <end position="372"/>
    </location>
</feature>
<feature type="repeat" description="ANK" evidence="7">
    <location>
        <begin position="69"/>
        <end position="91"/>
    </location>
</feature>
<dbReference type="PROSITE" id="PS50297">
    <property type="entry name" value="ANK_REP_REGION"/>
    <property type="match status" value="4"/>
</dbReference>
<feature type="repeat" description="ANK" evidence="7">
    <location>
        <begin position="35"/>
        <end position="57"/>
    </location>
</feature>
<evidence type="ECO:0000256" key="7">
    <source>
        <dbReference type="PROSITE-ProRule" id="PRU00023"/>
    </source>
</evidence>
<dbReference type="EMBL" id="CAUOFW020007502">
    <property type="protein sequence ID" value="CAK9179437.1"/>
    <property type="molecule type" value="Genomic_DNA"/>
</dbReference>
<dbReference type="Proteomes" id="UP001642360">
    <property type="component" value="Unassembled WGS sequence"/>
</dbReference>
<dbReference type="Gene3D" id="1.25.40.20">
    <property type="entry name" value="Ankyrin repeat-containing domain"/>
    <property type="match status" value="2"/>
</dbReference>
<dbReference type="InterPro" id="IPR026961">
    <property type="entry name" value="PGG_dom"/>
</dbReference>
<dbReference type="SUPFAM" id="SSF48403">
    <property type="entry name" value="Ankyrin repeat"/>
    <property type="match status" value="1"/>
</dbReference>
<comment type="caution">
    <text evidence="10">The sequence shown here is derived from an EMBL/GenBank/DDBJ whole genome shotgun (WGS) entry which is preliminary data.</text>
</comment>
<protein>
    <recommendedName>
        <fullName evidence="9">PGG domain-containing protein</fullName>
    </recommendedName>
</protein>
<dbReference type="Pfam" id="PF12796">
    <property type="entry name" value="Ank_2"/>
    <property type="match status" value="2"/>
</dbReference>
<keyword evidence="3" id="KW-0677">Repeat</keyword>
<keyword evidence="5 7" id="KW-0040">ANK repeat</keyword>
<evidence type="ECO:0000313" key="11">
    <source>
        <dbReference type="Proteomes" id="UP001642360"/>
    </source>
</evidence>